<reference evidence="1 2" key="1">
    <citation type="journal article" date="2019" name="Commun. Biol.">
        <title>The bagworm genome reveals a unique fibroin gene that provides high tensile strength.</title>
        <authorList>
            <person name="Kono N."/>
            <person name="Nakamura H."/>
            <person name="Ohtoshi R."/>
            <person name="Tomita M."/>
            <person name="Numata K."/>
            <person name="Arakawa K."/>
        </authorList>
    </citation>
    <scope>NUCLEOTIDE SEQUENCE [LARGE SCALE GENOMIC DNA]</scope>
</reference>
<dbReference type="AlphaFoldDB" id="A0A4C1ZZA0"/>
<organism evidence="1 2">
    <name type="scientific">Eumeta variegata</name>
    <name type="common">Bagworm moth</name>
    <name type="synonym">Eumeta japonica</name>
    <dbReference type="NCBI Taxonomy" id="151549"/>
    <lineage>
        <taxon>Eukaryota</taxon>
        <taxon>Metazoa</taxon>
        <taxon>Ecdysozoa</taxon>
        <taxon>Arthropoda</taxon>
        <taxon>Hexapoda</taxon>
        <taxon>Insecta</taxon>
        <taxon>Pterygota</taxon>
        <taxon>Neoptera</taxon>
        <taxon>Endopterygota</taxon>
        <taxon>Lepidoptera</taxon>
        <taxon>Glossata</taxon>
        <taxon>Ditrysia</taxon>
        <taxon>Tineoidea</taxon>
        <taxon>Psychidae</taxon>
        <taxon>Oiketicinae</taxon>
        <taxon>Eumeta</taxon>
    </lineage>
</organism>
<evidence type="ECO:0000313" key="2">
    <source>
        <dbReference type="Proteomes" id="UP000299102"/>
    </source>
</evidence>
<name>A0A4C1ZZA0_EUMVA</name>
<proteinExistence type="predicted"/>
<evidence type="ECO:0000313" key="1">
    <source>
        <dbReference type="EMBL" id="GBP92344.1"/>
    </source>
</evidence>
<gene>
    <name evidence="1" type="ORF">EVAR_63960_1</name>
</gene>
<dbReference type="EMBL" id="BGZK01002266">
    <property type="protein sequence ID" value="GBP92344.1"/>
    <property type="molecule type" value="Genomic_DNA"/>
</dbReference>
<dbReference type="Proteomes" id="UP000299102">
    <property type="component" value="Unassembled WGS sequence"/>
</dbReference>
<protein>
    <submittedName>
        <fullName evidence="1">Uncharacterized protein</fullName>
    </submittedName>
</protein>
<sequence length="124" mass="13514">MNPDDCVAVYVRDVLVLNDIYQYGLGLLPTVVTNAVTPFGVHVLSLRRLVSFELELICKFSYGRVLNPVKLCFASLKEFNGLDCEVVNAVVVALDFNNPVNMAYPPASLSFQTEGSGSALRRGG</sequence>
<accession>A0A4C1ZZA0</accession>
<comment type="caution">
    <text evidence="1">The sequence shown here is derived from an EMBL/GenBank/DDBJ whole genome shotgun (WGS) entry which is preliminary data.</text>
</comment>
<keyword evidence="2" id="KW-1185">Reference proteome</keyword>